<dbReference type="PROSITE" id="PS50850">
    <property type="entry name" value="MFS"/>
    <property type="match status" value="1"/>
</dbReference>
<comment type="subcellular location">
    <subcellularLocation>
        <location evidence="1">Membrane</location>
        <topology evidence="1">Multi-pass membrane protein</topology>
    </subcellularLocation>
</comment>
<feature type="transmembrane region" description="Helical" evidence="7">
    <location>
        <begin position="141"/>
        <end position="163"/>
    </location>
</feature>
<reference evidence="9 10" key="1">
    <citation type="journal article" date="2024" name="bioRxiv">
        <title>Comparative genomics of Cryptococcus and Kwoniella reveals pathogenesis evolution and contrasting karyotype dynamics via intercentromeric recombination or chromosome fusion.</title>
        <authorList>
            <person name="Coelho M.A."/>
            <person name="David-Palma M."/>
            <person name="Shea T."/>
            <person name="Bowers K."/>
            <person name="McGinley-Smith S."/>
            <person name="Mohammad A.W."/>
            <person name="Gnirke A."/>
            <person name="Yurkov A.M."/>
            <person name="Nowrousian M."/>
            <person name="Sun S."/>
            <person name="Cuomo C.A."/>
            <person name="Heitman J."/>
        </authorList>
    </citation>
    <scope>NUCLEOTIDE SEQUENCE [LARGE SCALE GENOMIC DNA]</scope>
    <source>
        <strain evidence="9 10">CBS 13917</strain>
    </source>
</reference>
<dbReference type="Gene3D" id="1.20.1250.20">
    <property type="entry name" value="MFS general substrate transporter like domains"/>
    <property type="match status" value="2"/>
</dbReference>
<comment type="caution">
    <text evidence="9">The sequence shown here is derived from an EMBL/GenBank/DDBJ whole genome shotgun (WGS) entry which is preliminary data.</text>
</comment>
<name>A0AAW0YZX0_9TREE</name>
<feature type="transmembrane region" description="Helical" evidence="7">
    <location>
        <begin position="334"/>
        <end position="353"/>
    </location>
</feature>
<feature type="transmembrane region" description="Helical" evidence="7">
    <location>
        <begin position="53"/>
        <end position="73"/>
    </location>
</feature>
<dbReference type="RefSeq" id="XP_066803243.1">
    <property type="nucleotide sequence ID" value="XM_066945742.1"/>
</dbReference>
<feature type="transmembrane region" description="Helical" evidence="7">
    <location>
        <begin position="110"/>
        <end position="129"/>
    </location>
</feature>
<dbReference type="FunFam" id="1.20.1250.20:FF:000018">
    <property type="entry name" value="MFS transporter permease"/>
    <property type="match status" value="1"/>
</dbReference>
<dbReference type="Proteomes" id="UP001388673">
    <property type="component" value="Unassembled WGS sequence"/>
</dbReference>
<evidence type="ECO:0000256" key="5">
    <source>
        <dbReference type="ARBA" id="ARBA00023136"/>
    </source>
</evidence>
<gene>
    <name evidence="9" type="ORF">IAR55_002629</name>
</gene>
<protein>
    <recommendedName>
        <fullName evidence="8">Major facilitator superfamily (MFS) profile domain-containing protein</fullName>
    </recommendedName>
</protein>
<evidence type="ECO:0000259" key="8">
    <source>
        <dbReference type="PROSITE" id="PS50850"/>
    </source>
</evidence>
<dbReference type="GeneID" id="92179887"/>
<sequence length="468" mass="51545">MYSPEEKRLVRKLDLHIMPCDRTNLGNARTLNNDKPGESLVETLNLRGDRYNLVVAIFFIPYVIFEFPSNIALKYFTPSKWIARIMVSWGIVTICSAAVSTYGGLIACRIFLGICEAGFFPGVMMYLCFWYKPSERATRMAIFSASIAVAGAFGGLIATGVGFMSGKGKLYGWQWLFVLEGIPAVIVGVLVYFYLPDFPETAKFLTEEEKELAVVRMGKFAPKGTDKHFDKTDFLNILKSWEFYLFSITYFFMTNSLNAFGYFSPTIIAGLGFKGYKAQLLTVPPNAFAFFVIIGNSFWSDKRRERPMHIIGGLVLVAIGYILLATVKGVGGRYVGICLIACTNAAVIPFIAYRTATVAGATSTAIATGAMIAIANIAGAVAPYLFQAKDAPHYYPGLWTLFAMLGASVAITSFLWFRLGGSSEYRGSEFEEEGVNELPRMGDTTPGDDRSEKNVEGTTVREATYAKA</sequence>
<dbReference type="AlphaFoldDB" id="A0AAW0YZX0"/>
<dbReference type="KEGG" id="kne:92179887"/>
<evidence type="ECO:0000313" key="9">
    <source>
        <dbReference type="EMBL" id="KAK8858402.1"/>
    </source>
</evidence>
<dbReference type="FunFam" id="1.20.1250.20:FF:000013">
    <property type="entry name" value="MFS general substrate transporter"/>
    <property type="match status" value="1"/>
</dbReference>
<dbReference type="InterPro" id="IPR020846">
    <property type="entry name" value="MFS_dom"/>
</dbReference>
<feature type="transmembrane region" description="Helical" evidence="7">
    <location>
        <begin position="311"/>
        <end position="328"/>
    </location>
</feature>
<evidence type="ECO:0000313" key="10">
    <source>
        <dbReference type="Proteomes" id="UP001388673"/>
    </source>
</evidence>
<feature type="domain" description="Major facilitator superfamily (MFS) profile" evidence="8">
    <location>
        <begin position="1"/>
        <end position="424"/>
    </location>
</feature>
<dbReference type="InterPro" id="IPR036259">
    <property type="entry name" value="MFS_trans_sf"/>
</dbReference>
<feature type="transmembrane region" description="Helical" evidence="7">
    <location>
        <begin position="398"/>
        <end position="417"/>
    </location>
</feature>
<dbReference type="PANTHER" id="PTHR43791">
    <property type="entry name" value="PERMEASE-RELATED"/>
    <property type="match status" value="1"/>
</dbReference>
<feature type="transmembrane region" description="Helical" evidence="7">
    <location>
        <begin position="283"/>
        <end position="299"/>
    </location>
</feature>
<keyword evidence="2" id="KW-0813">Transport</keyword>
<accession>A0AAW0YZX0</accession>
<evidence type="ECO:0000256" key="1">
    <source>
        <dbReference type="ARBA" id="ARBA00004141"/>
    </source>
</evidence>
<keyword evidence="3 7" id="KW-0812">Transmembrane</keyword>
<keyword evidence="4 7" id="KW-1133">Transmembrane helix</keyword>
<feature type="transmembrane region" description="Helical" evidence="7">
    <location>
        <begin position="85"/>
        <end position="104"/>
    </location>
</feature>
<dbReference type="Pfam" id="PF07690">
    <property type="entry name" value="MFS_1"/>
    <property type="match status" value="1"/>
</dbReference>
<proteinExistence type="predicted"/>
<keyword evidence="5 7" id="KW-0472">Membrane</keyword>
<feature type="transmembrane region" description="Helical" evidence="7">
    <location>
        <begin position="175"/>
        <end position="195"/>
    </location>
</feature>
<evidence type="ECO:0000256" key="2">
    <source>
        <dbReference type="ARBA" id="ARBA00022448"/>
    </source>
</evidence>
<evidence type="ECO:0000256" key="7">
    <source>
        <dbReference type="SAM" id="Phobius"/>
    </source>
</evidence>
<dbReference type="EMBL" id="JBCAWK010000005">
    <property type="protein sequence ID" value="KAK8858402.1"/>
    <property type="molecule type" value="Genomic_DNA"/>
</dbReference>
<keyword evidence="10" id="KW-1185">Reference proteome</keyword>
<evidence type="ECO:0000256" key="3">
    <source>
        <dbReference type="ARBA" id="ARBA00022692"/>
    </source>
</evidence>
<feature type="transmembrane region" description="Helical" evidence="7">
    <location>
        <begin position="243"/>
        <end position="263"/>
    </location>
</feature>
<feature type="region of interest" description="Disordered" evidence="6">
    <location>
        <begin position="430"/>
        <end position="468"/>
    </location>
</feature>
<dbReference type="GO" id="GO:0022857">
    <property type="term" value="F:transmembrane transporter activity"/>
    <property type="evidence" value="ECO:0007669"/>
    <property type="project" value="InterPro"/>
</dbReference>
<dbReference type="InterPro" id="IPR011701">
    <property type="entry name" value="MFS"/>
</dbReference>
<organism evidence="9 10">
    <name type="scientific">Kwoniella newhampshirensis</name>
    <dbReference type="NCBI Taxonomy" id="1651941"/>
    <lineage>
        <taxon>Eukaryota</taxon>
        <taxon>Fungi</taxon>
        <taxon>Dikarya</taxon>
        <taxon>Basidiomycota</taxon>
        <taxon>Agaricomycotina</taxon>
        <taxon>Tremellomycetes</taxon>
        <taxon>Tremellales</taxon>
        <taxon>Cryptococcaceae</taxon>
        <taxon>Kwoniella</taxon>
    </lineage>
</organism>
<evidence type="ECO:0000256" key="4">
    <source>
        <dbReference type="ARBA" id="ARBA00022989"/>
    </source>
</evidence>
<evidence type="ECO:0000256" key="6">
    <source>
        <dbReference type="SAM" id="MobiDB-lite"/>
    </source>
</evidence>
<dbReference type="PANTHER" id="PTHR43791:SF49">
    <property type="entry name" value="TRANSPORTER, PUTATIVE (AFU_ORTHOLOGUE AFUA_4G04250)-RELATED"/>
    <property type="match status" value="1"/>
</dbReference>
<feature type="transmembrane region" description="Helical" evidence="7">
    <location>
        <begin position="365"/>
        <end position="386"/>
    </location>
</feature>
<dbReference type="GO" id="GO:0016020">
    <property type="term" value="C:membrane"/>
    <property type="evidence" value="ECO:0007669"/>
    <property type="project" value="UniProtKB-SubCell"/>
</dbReference>
<dbReference type="SUPFAM" id="SSF103473">
    <property type="entry name" value="MFS general substrate transporter"/>
    <property type="match status" value="1"/>
</dbReference>